<gene>
    <name evidence="2" type="ORF">DM02DRAFT_616118</name>
</gene>
<keyword evidence="1" id="KW-1133">Transmembrane helix</keyword>
<dbReference type="Pfam" id="PF06522">
    <property type="entry name" value="B12D"/>
    <property type="match status" value="1"/>
</dbReference>
<accession>A0A2V1DLD4</accession>
<dbReference type="InterPro" id="IPR010530">
    <property type="entry name" value="B12D"/>
</dbReference>
<dbReference type="Proteomes" id="UP000244855">
    <property type="component" value="Unassembled WGS sequence"/>
</dbReference>
<dbReference type="OrthoDB" id="202195at2759"/>
<sequence>MFKPTRIMAMQPTRMLLMRRSAPLSMRMTAPLYIRQTARMMTPVPKEEHGAHTVSQRIRHQLKSIPVEIIPLIFVLVVAVGAAIFSLVRKLVVDKTLRLRRQRGDIPRTTG</sequence>
<dbReference type="EMBL" id="KZ805424">
    <property type="protein sequence ID" value="PVH97944.1"/>
    <property type="molecule type" value="Genomic_DNA"/>
</dbReference>
<keyword evidence="1" id="KW-0472">Membrane</keyword>
<dbReference type="AlphaFoldDB" id="A0A2V1DLD4"/>
<evidence type="ECO:0000256" key="1">
    <source>
        <dbReference type="SAM" id="Phobius"/>
    </source>
</evidence>
<feature type="transmembrane region" description="Helical" evidence="1">
    <location>
        <begin position="70"/>
        <end position="92"/>
    </location>
</feature>
<evidence type="ECO:0000313" key="2">
    <source>
        <dbReference type="EMBL" id="PVH97944.1"/>
    </source>
</evidence>
<keyword evidence="3" id="KW-1185">Reference proteome</keyword>
<organism evidence="2 3">
    <name type="scientific">Periconia macrospinosa</name>
    <dbReference type="NCBI Taxonomy" id="97972"/>
    <lineage>
        <taxon>Eukaryota</taxon>
        <taxon>Fungi</taxon>
        <taxon>Dikarya</taxon>
        <taxon>Ascomycota</taxon>
        <taxon>Pezizomycotina</taxon>
        <taxon>Dothideomycetes</taxon>
        <taxon>Pleosporomycetidae</taxon>
        <taxon>Pleosporales</taxon>
        <taxon>Massarineae</taxon>
        <taxon>Periconiaceae</taxon>
        <taxon>Periconia</taxon>
    </lineage>
</organism>
<reference evidence="2 3" key="1">
    <citation type="journal article" date="2018" name="Sci. Rep.">
        <title>Comparative genomics provides insights into the lifestyle and reveals functional heterogeneity of dark septate endophytic fungi.</title>
        <authorList>
            <person name="Knapp D.G."/>
            <person name="Nemeth J.B."/>
            <person name="Barry K."/>
            <person name="Hainaut M."/>
            <person name="Henrissat B."/>
            <person name="Johnson J."/>
            <person name="Kuo A."/>
            <person name="Lim J.H.P."/>
            <person name="Lipzen A."/>
            <person name="Nolan M."/>
            <person name="Ohm R.A."/>
            <person name="Tamas L."/>
            <person name="Grigoriev I.V."/>
            <person name="Spatafora J.W."/>
            <person name="Nagy L.G."/>
            <person name="Kovacs G.M."/>
        </authorList>
    </citation>
    <scope>NUCLEOTIDE SEQUENCE [LARGE SCALE GENOMIC DNA]</scope>
    <source>
        <strain evidence="2 3">DSE2036</strain>
    </source>
</reference>
<keyword evidence="1" id="KW-0812">Transmembrane</keyword>
<proteinExistence type="predicted"/>
<evidence type="ECO:0000313" key="3">
    <source>
        <dbReference type="Proteomes" id="UP000244855"/>
    </source>
</evidence>
<protein>
    <submittedName>
        <fullName evidence="2">Uncharacterized protein</fullName>
    </submittedName>
</protein>
<name>A0A2V1DLD4_9PLEO</name>